<reference evidence="1" key="1">
    <citation type="journal article" date="2023" name="Plant J.">
        <title>The genome of the king protea, Protea cynaroides.</title>
        <authorList>
            <person name="Chang J."/>
            <person name="Duong T.A."/>
            <person name="Schoeman C."/>
            <person name="Ma X."/>
            <person name="Roodt D."/>
            <person name="Barker N."/>
            <person name="Li Z."/>
            <person name="Van de Peer Y."/>
            <person name="Mizrachi E."/>
        </authorList>
    </citation>
    <scope>NUCLEOTIDE SEQUENCE</scope>
    <source>
        <tissue evidence="1">Young leaves</tissue>
    </source>
</reference>
<sequence length="110" mass="12306">MGLASNRSASDKHFKVPDLWPERLDWSSGLQAQRSSGNQLCFGTVCTKDISTFCICIHDMSHWVEPPGCIGEKMQGEIRGAGHRRAKGYNLEVTKNPSQEICSQQLIWRG</sequence>
<name>A0A9Q0K0N1_9MAGN</name>
<gene>
    <name evidence="1" type="ORF">NE237_013966</name>
</gene>
<accession>A0A9Q0K0N1</accession>
<organism evidence="1 2">
    <name type="scientific">Protea cynaroides</name>
    <dbReference type="NCBI Taxonomy" id="273540"/>
    <lineage>
        <taxon>Eukaryota</taxon>
        <taxon>Viridiplantae</taxon>
        <taxon>Streptophyta</taxon>
        <taxon>Embryophyta</taxon>
        <taxon>Tracheophyta</taxon>
        <taxon>Spermatophyta</taxon>
        <taxon>Magnoliopsida</taxon>
        <taxon>Proteales</taxon>
        <taxon>Proteaceae</taxon>
        <taxon>Protea</taxon>
    </lineage>
</organism>
<evidence type="ECO:0000313" key="2">
    <source>
        <dbReference type="Proteomes" id="UP001141806"/>
    </source>
</evidence>
<dbReference type="EMBL" id="JAMYWD010000011">
    <property type="protein sequence ID" value="KAJ4957183.1"/>
    <property type="molecule type" value="Genomic_DNA"/>
</dbReference>
<comment type="caution">
    <text evidence="1">The sequence shown here is derived from an EMBL/GenBank/DDBJ whole genome shotgun (WGS) entry which is preliminary data.</text>
</comment>
<protein>
    <submittedName>
        <fullName evidence="1">Uncharacterized protein</fullName>
    </submittedName>
</protein>
<dbReference type="AlphaFoldDB" id="A0A9Q0K0N1"/>
<evidence type="ECO:0000313" key="1">
    <source>
        <dbReference type="EMBL" id="KAJ4957183.1"/>
    </source>
</evidence>
<keyword evidence="2" id="KW-1185">Reference proteome</keyword>
<proteinExistence type="predicted"/>
<dbReference type="Proteomes" id="UP001141806">
    <property type="component" value="Unassembled WGS sequence"/>
</dbReference>